<dbReference type="NCBIfam" id="TIGR03183">
    <property type="entry name" value="DNA_S_dndC"/>
    <property type="match status" value="1"/>
</dbReference>
<evidence type="ECO:0000313" key="4">
    <source>
        <dbReference type="Proteomes" id="UP001652461"/>
    </source>
</evidence>
<dbReference type="InterPro" id="IPR014729">
    <property type="entry name" value="Rossmann-like_a/b/a_fold"/>
</dbReference>
<dbReference type="PANTHER" id="PTHR43196">
    <property type="entry name" value="SULFATE ADENYLYLTRANSFERASE SUBUNIT 2"/>
    <property type="match status" value="1"/>
</dbReference>
<feature type="domain" description="Phosphoadenosine phosphosulphate reductase" evidence="2">
    <location>
        <begin position="30"/>
        <end position="211"/>
    </location>
</feature>
<evidence type="ECO:0000313" key="3">
    <source>
        <dbReference type="EMBL" id="MCU6696211.1"/>
    </source>
</evidence>
<dbReference type="NCBIfam" id="NF005316">
    <property type="entry name" value="PRK06850.1"/>
    <property type="match status" value="1"/>
</dbReference>
<sequence>MANLTRDDIREVIETIKGLYLEDMIPWICGYSGGKDSTAVVQLVWMALSELPADKLKKTVHVISTDTLVESPVVAIWATESLRKMKERAKAAELPIIPHRLTPTTTNTFWVNLIGRGYPYPRRDFRWCTDRLKIDASNRFIKEVLDAESEAILVLGSRKAESATRKAVMEGYEKKRYRENLSPNGSFPNSYVFTPIENWQNDNVWQFLMQYENPWGHSNKDLLAMYSGASADGECPLVIDTSTPSCGNSRFGCWVCTMVAEDKSMAAMIQNDEEKSWMLPMLDFRNYIAGDWETDRRRRDFRRRDGHLTWYNDRLVHGPYTQETREDFLRRLLQVEKLVHEIGPDSIKEVPLITMEELKLIRQIWLDEFHEFEDNLPKIYEEETGKPYQDGSIGKNKYFGAAEAKILKEVCDDMYGEEELLPQMLKALLDVEAKAAAISNKRNVINNLEKEIKKAFYKNEEEAQEIASARADRLTEAMEENDREFVE</sequence>
<reference evidence="3 4" key="1">
    <citation type="journal article" date="2021" name="ISME Commun">
        <title>Automated analysis of genomic sequences facilitates high-throughput and comprehensive description of bacteria.</title>
        <authorList>
            <person name="Hitch T.C.A."/>
        </authorList>
    </citation>
    <scope>NUCLEOTIDE SEQUENCE [LARGE SCALE GENOMIC DNA]</scope>
    <source>
        <strain evidence="3 4">Sanger_04</strain>
    </source>
</reference>
<proteinExistence type="predicted"/>
<dbReference type="Gene3D" id="3.40.50.620">
    <property type="entry name" value="HUPs"/>
    <property type="match status" value="1"/>
</dbReference>
<dbReference type="Proteomes" id="UP001652461">
    <property type="component" value="Unassembled WGS sequence"/>
</dbReference>
<evidence type="ECO:0000256" key="1">
    <source>
        <dbReference type="SAM" id="Coils"/>
    </source>
</evidence>
<dbReference type="EMBL" id="JAOQKC010000005">
    <property type="protein sequence ID" value="MCU6696211.1"/>
    <property type="molecule type" value="Genomic_DNA"/>
</dbReference>
<accession>A0ABT2RV73</accession>
<feature type="coiled-coil region" evidence="1">
    <location>
        <begin position="431"/>
        <end position="477"/>
    </location>
</feature>
<dbReference type="InterPro" id="IPR002500">
    <property type="entry name" value="PAPS_reduct_dom"/>
</dbReference>
<comment type="caution">
    <text evidence="3">The sequence shown here is derived from an EMBL/GenBank/DDBJ whole genome shotgun (WGS) entry which is preliminary data.</text>
</comment>
<evidence type="ECO:0000259" key="2">
    <source>
        <dbReference type="Pfam" id="PF01507"/>
    </source>
</evidence>
<dbReference type="Pfam" id="PF01507">
    <property type="entry name" value="PAPS_reduct"/>
    <property type="match status" value="1"/>
</dbReference>
<dbReference type="RefSeq" id="WP_158362620.1">
    <property type="nucleotide sequence ID" value="NZ_JAOQKC010000005.1"/>
</dbReference>
<gene>
    <name evidence="3" type="primary">dndC</name>
    <name evidence="3" type="ORF">OCV63_04790</name>
</gene>
<keyword evidence="4" id="KW-1185">Reference proteome</keyword>
<keyword evidence="1" id="KW-0175">Coiled coil</keyword>
<dbReference type="InterPro" id="IPR017598">
    <property type="entry name" value="SulphurTrfase_DndC"/>
</dbReference>
<dbReference type="PANTHER" id="PTHR43196:SF2">
    <property type="entry name" value="PHOSPHOADENOSINE PHOSPHOSULFATE REDUCTASE"/>
    <property type="match status" value="1"/>
</dbReference>
<protein>
    <submittedName>
        <fullName evidence="3">DNA phosphorothioation system sulfurtransferase DndC</fullName>
    </submittedName>
</protein>
<organism evidence="3 4">
    <name type="scientific">Laedolimicola ammoniilytica</name>
    <dbReference type="NCBI Taxonomy" id="2981771"/>
    <lineage>
        <taxon>Bacteria</taxon>
        <taxon>Bacillati</taxon>
        <taxon>Bacillota</taxon>
        <taxon>Clostridia</taxon>
        <taxon>Lachnospirales</taxon>
        <taxon>Lachnospiraceae</taxon>
        <taxon>Laedolimicola</taxon>
    </lineage>
</organism>
<dbReference type="SUPFAM" id="SSF52402">
    <property type="entry name" value="Adenine nucleotide alpha hydrolases-like"/>
    <property type="match status" value="1"/>
</dbReference>
<name>A0ABT2RV73_9FIRM</name>
<dbReference type="InterPro" id="IPR050128">
    <property type="entry name" value="Sulfate_adenylyltrnsfr_sub2"/>
</dbReference>